<dbReference type="InterPro" id="IPR015421">
    <property type="entry name" value="PyrdxlP-dep_Trfase_major"/>
</dbReference>
<dbReference type="AlphaFoldDB" id="A0A6J6MII4"/>
<dbReference type="EMBL" id="CAEZXN010000011">
    <property type="protein sequence ID" value="CAB4692322.1"/>
    <property type="molecule type" value="Genomic_DNA"/>
</dbReference>
<dbReference type="EMBL" id="CAFBRC010000080">
    <property type="protein sequence ID" value="CAB5076959.1"/>
    <property type="molecule type" value="Genomic_DNA"/>
</dbReference>
<name>A0A6J6MII4_9ZZZZ</name>
<gene>
    <name evidence="2" type="ORF">UFOPK2342_00636</name>
    <name evidence="3" type="ORF">UFOPK2423_00658</name>
    <name evidence="4" type="ORF">UFOPK3266_00603</name>
    <name evidence="5" type="ORF">UFOPK4367_01120</name>
</gene>
<dbReference type="InterPro" id="IPR015422">
    <property type="entry name" value="PyrdxlP-dep_Trfase_small"/>
</dbReference>
<sequence length="328" mass="35005">MNLGAASFAMQGGAAHGQPSPEAHSPVGQACQEIASRLGVSPHELYFLGDGPLAHTLALAGLATPERQVSAIERSEMLAQAKKTLPVSPAGHLLECEMGANAYSLGWVNGEIGTIQEIDSWGTRIHQSGGLLHTDLSYGLGILPTPHEWDIASIDARAFGGPMLGIMALKSRTRWSNPLPTFSPSFGQFHVDQRMVIEAAAALKRYTALAKTHYERISTFNKALRGRCTAIGNIDIAGDPAGIPHIITFSVLYAQGEELVRAFALEGFHVASGSACVSTNLEPSHVLSATGKLTHGNVRLTIAYDEPDDSLNRFLEILPRVVEGVRQA</sequence>
<dbReference type="InterPro" id="IPR015424">
    <property type="entry name" value="PyrdxlP-dep_Trfase"/>
</dbReference>
<proteinExistence type="predicted"/>
<dbReference type="Gene3D" id="3.40.640.10">
    <property type="entry name" value="Type I PLP-dependent aspartate aminotransferase-like (Major domain)"/>
    <property type="match status" value="1"/>
</dbReference>
<dbReference type="SUPFAM" id="SSF53383">
    <property type="entry name" value="PLP-dependent transferases"/>
    <property type="match status" value="1"/>
</dbReference>
<organism evidence="2">
    <name type="scientific">freshwater metagenome</name>
    <dbReference type="NCBI Taxonomy" id="449393"/>
    <lineage>
        <taxon>unclassified sequences</taxon>
        <taxon>metagenomes</taxon>
        <taxon>ecological metagenomes</taxon>
    </lineage>
</organism>
<evidence type="ECO:0000313" key="2">
    <source>
        <dbReference type="EMBL" id="CAB4674030.1"/>
    </source>
</evidence>
<comment type="cofactor">
    <cofactor evidence="1">
        <name>pyridoxal 5'-phosphate</name>
        <dbReference type="ChEBI" id="CHEBI:597326"/>
    </cofactor>
</comment>
<evidence type="ECO:0000313" key="3">
    <source>
        <dbReference type="EMBL" id="CAB4692322.1"/>
    </source>
</evidence>
<protein>
    <submittedName>
        <fullName evidence="2">Unannotated protein</fullName>
    </submittedName>
</protein>
<evidence type="ECO:0000313" key="4">
    <source>
        <dbReference type="EMBL" id="CAB4842323.1"/>
    </source>
</evidence>
<dbReference type="Gene3D" id="3.90.1150.10">
    <property type="entry name" value="Aspartate Aminotransferase, domain 1"/>
    <property type="match status" value="1"/>
</dbReference>
<dbReference type="PANTHER" id="PTHR11601">
    <property type="entry name" value="CYSTEINE DESULFURYLASE FAMILY MEMBER"/>
    <property type="match status" value="1"/>
</dbReference>
<evidence type="ECO:0000313" key="5">
    <source>
        <dbReference type="EMBL" id="CAB5076959.1"/>
    </source>
</evidence>
<dbReference type="EMBL" id="CAEZXB010000008">
    <property type="protein sequence ID" value="CAB4674030.1"/>
    <property type="molecule type" value="Genomic_DNA"/>
</dbReference>
<reference evidence="2" key="1">
    <citation type="submission" date="2020-05" db="EMBL/GenBank/DDBJ databases">
        <authorList>
            <person name="Chiriac C."/>
            <person name="Salcher M."/>
            <person name="Ghai R."/>
            <person name="Kavagutti S V."/>
        </authorList>
    </citation>
    <scope>NUCLEOTIDE SEQUENCE</scope>
</reference>
<accession>A0A6J6MII4</accession>
<dbReference type="EMBL" id="CAFBAA010000011">
    <property type="protein sequence ID" value="CAB4842323.1"/>
    <property type="molecule type" value="Genomic_DNA"/>
</dbReference>
<dbReference type="PANTHER" id="PTHR11601:SF34">
    <property type="entry name" value="CYSTEINE DESULFURASE"/>
    <property type="match status" value="1"/>
</dbReference>
<evidence type="ECO:0000256" key="1">
    <source>
        <dbReference type="ARBA" id="ARBA00001933"/>
    </source>
</evidence>